<proteinExistence type="predicted"/>
<accession>A0A1V4T5T3</accession>
<dbReference type="Proteomes" id="UP000191418">
    <property type="component" value="Unassembled WGS sequence"/>
</dbReference>
<name>A0A1V4T5T3_9GAMM</name>
<evidence type="ECO:0000313" key="2">
    <source>
        <dbReference type="EMBL" id="OPX55957.1"/>
    </source>
</evidence>
<keyword evidence="3" id="KW-1185">Reference proteome</keyword>
<feature type="signal peptide" evidence="1">
    <location>
        <begin position="1"/>
        <end position="22"/>
    </location>
</feature>
<dbReference type="Gene3D" id="1.25.40.10">
    <property type="entry name" value="Tetratricopeptide repeat domain"/>
    <property type="match status" value="1"/>
</dbReference>
<dbReference type="SUPFAM" id="SSF81901">
    <property type="entry name" value="HCP-like"/>
    <property type="match status" value="1"/>
</dbReference>
<evidence type="ECO:0008006" key="4">
    <source>
        <dbReference type="Google" id="ProtNLM"/>
    </source>
</evidence>
<dbReference type="SMART" id="SM00671">
    <property type="entry name" value="SEL1"/>
    <property type="match status" value="2"/>
</dbReference>
<keyword evidence="1" id="KW-0732">Signal</keyword>
<dbReference type="STRING" id="64969.SAMN02745127_01032"/>
<reference evidence="2 3" key="1">
    <citation type="submission" date="2017-01" db="EMBL/GenBank/DDBJ databases">
        <title>Genome Sequencing of a Marine Spirillum, Oceanospirillum multiglobuliferum ATCC 33336, from Japan.</title>
        <authorList>
            <person name="Carney J.G."/>
            <person name="Trachtenberg A.M."/>
            <person name="Rheaume B.A."/>
            <person name="Linnane J.D."/>
            <person name="Pitts N.L."/>
            <person name="Mykles D.L."/>
            <person name="Maclea K.S."/>
        </authorList>
    </citation>
    <scope>NUCLEOTIDE SEQUENCE [LARGE SCALE GENOMIC DNA]</scope>
    <source>
        <strain evidence="2 3">ATCC 33336</strain>
    </source>
</reference>
<evidence type="ECO:0000256" key="1">
    <source>
        <dbReference type="SAM" id="SignalP"/>
    </source>
</evidence>
<dbReference type="InterPro" id="IPR011990">
    <property type="entry name" value="TPR-like_helical_dom_sf"/>
</dbReference>
<dbReference type="EMBL" id="MTSM01000006">
    <property type="protein sequence ID" value="OPX55957.1"/>
    <property type="molecule type" value="Genomic_DNA"/>
</dbReference>
<feature type="chain" id="PRO_5012731438" description="Sel1 repeat family protein" evidence="1">
    <location>
        <begin position="23"/>
        <end position="160"/>
    </location>
</feature>
<organism evidence="2 3">
    <name type="scientific">Oceanospirillum multiglobuliferum</name>
    <dbReference type="NCBI Taxonomy" id="64969"/>
    <lineage>
        <taxon>Bacteria</taxon>
        <taxon>Pseudomonadati</taxon>
        <taxon>Pseudomonadota</taxon>
        <taxon>Gammaproteobacteria</taxon>
        <taxon>Oceanospirillales</taxon>
        <taxon>Oceanospirillaceae</taxon>
        <taxon>Oceanospirillum</taxon>
    </lineage>
</organism>
<protein>
    <recommendedName>
        <fullName evidence="4">Sel1 repeat family protein</fullName>
    </recommendedName>
</protein>
<dbReference type="Pfam" id="PF08238">
    <property type="entry name" value="Sel1"/>
    <property type="match status" value="2"/>
</dbReference>
<sequence length="160" mass="17874">MKTTFLAMLCVTVLPLSSPIQAESTSELSYENYIHSDKRIKCLYGYAADKTGDHAAAIAIFEDCIKRWEDVYSMIWLAQIYESGVGVEKNLAYSTALMKRGAYTQDAAGYASIARYHYGVALYEGIGTTQDRTEAVKWLRQAASEQVIEAEQYLKSKGID</sequence>
<dbReference type="AlphaFoldDB" id="A0A1V4T5T3"/>
<comment type="caution">
    <text evidence="2">The sequence shown here is derived from an EMBL/GenBank/DDBJ whole genome shotgun (WGS) entry which is preliminary data.</text>
</comment>
<dbReference type="InterPro" id="IPR006597">
    <property type="entry name" value="Sel1-like"/>
</dbReference>
<gene>
    <name evidence="2" type="ORF">BTE48_06605</name>
</gene>
<evidence type="ECO:0000313" key="3">
    <source>
        <dbReference type="Proteomes" id="UP000191418"/>
    </source>
</evidence>